<keyword evidence="2" id="KW-0689">Ribosomal protein</keyword>
<evidence type="ECO:0000256" key="2">
    <source>
        <dbReference type="ARBA" id="ARBA00022980"/>
    </source>
</evidence>
<evidence type="ECO:0000256" key="3">
    <source>
        <dbReference type="ARBA" id="ARBA00023274"/>
    </source>
</evidence>
<proteinExistence type="inferred from homology"/>
<keyword evidence="7" id="KW-1185">Reference proteome</keyword>
<comment type="similarity">
    <text evidence="1">Belongs to the bacterial ribosomal protein bL28 family.</text>
</comment>
<dbReference type="Gene3D" id="2.30.170.40">
    <property type="entry name" value="Ribosomal protein L28/L24"/>
    <property type="match status" value="1"/>
</dbReference>
<name>A0A6B0QUZ7_9CETA</name>
<dbReference type="GO" id="GO:0003735">
    <property type="term" value="F:structural constituent of ribosome"/>
    <property type="evidence" value="ECO:0007669"/>
    <property type="project" value="InterPro"/>
</dbReference>
<protein>
    <recommendedName>
        <fullName evidence="4">Large ribosomal subunit protein bL28m</fullName>
    </recommendedName>
    <alternativeName>
        <fullName evidence="5">39S ribosomal protein L28, mitochondrial</fullName>
    </alternativeName>
</protein>
<comment type="caution">
    <text evidence="6">The sequence shown here is derived from an EMBL/GenBank/DDBJ whole genome shotgun (WGS) entry which is preliminary data.</text>
</comment>
<dbReference type="GO" id="GO:0005762">
    <property type="term" value="C:mitochondrial large ribosomal subunit"/>
    <property type="evidence" value="ECO:0007669"/>
    <property type="project" value="TreeGrafter"/>
</dbReference>
<evidence type="ECO:0000256" key="4">
    <source>
        <dbReference type="ARBA" id="ARBA00035269"/>
    </source>
</evidence>
<evidence type="ECO:0000313" key="7">
    <source>
        <dbReference type="Proteomes" id="UP000322234"/>
    </source>
</evidence>
<dbReference type="PANTHER" id="PTHR13528:SF2">
    <property type="entry name" value="LARGE RIBOSOMAL SUBUNIT PROTEIN BL28M"/>
    <property type="match status" value="1"/>
</dbReference>
<dbReference type="AlphaFoldDB" id="A0A6B0QUZ7"/>
<dbReference type="InterPro" id="IPR034704">
    <property type="entry name" value="Ribosomal_bL28/bL31-like_sf"/>
</dbReference>
<evidence type="ECO:0000313" key="6">
    <source>
        <dbReference type="EMBL" id="MXQ80892.1"/>
    </source>
</evidence>
<evidence type="ECO:0000256" key="1">
    <source>
        <dbReference type="ARBA" id="ARBA00008760"/>
    </source>
</evidence>
<sequence length="267" mass="30797">MPLHKVPVGLWKRLRLREGIYSRLPAHYLRSLEEARTPTPVHFRPHGAKFKINPKNGQRERVEDVPIPVHYPPESQLGLWGGEGWLKGHRYVSNDKFSKRVKKVWKPQLFQRELYSEILDTRFTVTVTMRTLDLIDEAYGFDFYILKASRSAPGWGPCCWGGSWRGQLLGWAGPCPQHLAPCGASCQTPKEDLCSKFGMDLKRGMLLRLARQDPQLHPDDPERRAAIYDKYKDPVPLFKVYVEELVEQLQQQALSEPAVVQKRANRT</sequence>
<dbReference type="PANTHER" id="PTHR13528">
    <property type="entry name" value="39S RIBOSOMAL PROTEIN L28, MITOCHONDRIAL"/>
    <property type="match status" value="1"/>
</dbReference>
<reference evidence="6" key="1">
    <citation type="submission" date="2019-10" db="EMBL/GenBank/DDBJ databases">
        <title>The sequence and de novo assembly of the wild yak genome.</title>
        <authorList>
            <person name="Liu Y."/>
        </authorList>
    </citation>
    <scope>NUCLEOTIDE SEQUENCE [LARGE SCALE GENOMIC DNA]</scope>
    <source>
        <strain evidence="6">WY2019</strain>
    </source>
</reference>
<gene>
    <name evidence="6" type="ORF">E5288_WYG008896</name>
</gene>
<dbReference type="Proteomes" id="UP000322234">
    <property type="component" value="Unassembled WGS sequence"/>
</dbReference>
<dbReference type="EMBL" id="VBQZ03000005">
    <property type="protein sequence ID" value="MXQ80892.1"/>
    <property type="molecule type" value="Genomic_DNA"/>
</dbReference>
<organism evidence="6 7">
    <name type="scientific">Bos mutus</name>
    <name type="common">wild yak</name>
    <dbReference type="NCBI Taxonomy" id="72004"/>
    <lineage>
        <taxon>Eukaryota</taxon>
        <taxon>Metazoa</taxon>
        <taxon>Chordata</taxon>
        <taxon>Craniata</taxon>
        <taxon>Vertebrata</taxon>
        <taxon>Euteleostomi</taxon>
        <taxon>Mammalia</taxon>
        <taxon>Eutheria</taxon>
        <taxon>Laurasiatheria</taxon>
        <taxon>Artiodactyla</taxon>
        <taxon>Ruminantia</taxon>
        <taxon>Pecora</taxon>
        <taxon>Bovidae</taxon>
        <taxon>Bovinae</taxon>
        <taxon>Bos</taxon>
    </lineage>
</organism>
<keyword evidence="3" id="KW-0687">Ribonucleoprotein</keyword>
<dbReference type="SUPFAM" id="SSF143800">
    <property type="entry name" value="L28p-like"/>
    <property type="match status" value="1"/>
</dbReference>
<dbReference type="InterPro" id="IPR037147">
    <property type="entry name" value="Ribosomal_bL28_sf"/>
</dbReference>
<dbReference type="InterPro" id="IPR026569">
    <property type="entry name" value="Ribosomal_bL28"/>
</dbReference>
<dbReference type="Pfam" id="PF00830">
    <property type="entry name" value="Ribosomal_L28"/>
    <property type="match status" value="1"/>
</dbReference>
<accession>A0A6B0QUZ7</accession>
<evidence type="ECO:0000256" key="5">
    <source>
        <dbReference type="ARBA" id="ARBA00035538"/>
    </source>
</evidence>